<dbReference type="GO" id="GO:0000145">
    <property type="term" value="C:exocyst"/>
    <property type="evidence" value="ECO:0007669"/>
    <property type="project" value="InterPro"/>
</dbReference>
<dbReference type="Pfam" id="PF09763">
    <property type="entry name" value="Sec3_CC"/>
    <property type="match status" value="1"/>
</dbReference>
<evidence type="ECO:0000259" key="7">
    <source>
        <dbReference type="Pfam" id="PF09763"/>
    </source>
</evidence>
<organism evidence="9 10">
    <name type="scientific">Sporidiobolus salmonicolor</name>
    <name type="common">Yeast-like fungus</name>
    <name type="synonym">Sporobolomyces salmonicolor</name>
    <dbReference type="NCBI Taxonomy" id="5005"/>
    <lineage>
        <taxon>Eukaryota</taxon>
        <taxon>Fungi</taxon>
        <taxon>Dikarya</taxon>
        <taxon>Basidiomycota</taxon>
        <taxon>Pucciniomycotina</taxon>
        <taxon>Microbotryomycetes</taxon>
        <taxon>Sporidiobolales</taxon>
        <taxon>Sporidiobolaceae</taxon>
        <taxon>Sporobolomyces</taxon>
    </lineage>
</organism>
<dbReference type="PANTHER" id="PTHR16092">
    <property type="entry name" value="SEC3/SYNTAXIN-RELATED"/>
    <property type="match status" value="1"/>
</dbReference>
<proteinExistence type="inferred from homology"/>
<dbReference type="GO" id="GO:0005546">
    <property type="term" value="F:phosphatidylinositol-4,5-bisphosphate binding"/>
    <property type="evidence" value="ECO:0007669"/>
    <property type="project" value="TreeGrafter"/>
</dbReference>
<evidence type="ECO:0000256" key="1">
    <source>
        <dbReference type="ARBA" id="ARBA00006518"/>
    </source>
</evidence>
<dbReference type="AlphaFoldDB" id="A0A0D6ERY8"/>
<dbReference type="EMBL" id="CENE01000033">
    <property type="protein sequence ID" value="CEQ42699.1"/>
    <property type="molecule type" value="Genomic_DNA"/>
</dbReference>
<sequence>MLLDEPGPPQSSSSRRKSVGPATGRPGIPSSSPSSSSRPSTPLLAPTPRKPPIEDAIDDATVLSNVEEMLEGFEWRGTVGAYSGSGSGGIDGAEGGKKGRGKADEIEKRLIGELKALEAASIHAIMESDDRVTGVIKHLDDALAELDRLDLMMGLYKAQLNLMTDDIAHIESQNRGLQVQTSNQRALLAELDKLMSTIHIPETDLTALSQESLENPQGIEKLERAAVTLYKALLSTRDTAVGDMAAASERVGEYRTKASQFCKRVFDFLSIMFKFQIDQLLNPKAGTKARGQRLPSHAQMEEFLGRYCGLMLFVKEIDQGRYQMICSAYFTAMSDLHRQEIQELMNALRAQVKKASDDELEAMKESPTIRQQSIRRAGTLVRSPLEGGRKDRDKDGKLTASEILPHLSREQGFLADFLHIAPLDASITFADYMMLETFFRRGATSFLAVQARKGMLKDVRNAMELVFGWLEGEIRDWIEGVLQRDSMQIVGILATLDRFILQGEQDRNEFLMRLLQKQYQKSLAALERSCTKLTLKKRKGVVPFVRVFPLFVARVESQLEGAETLNIRGVVNSQYERIVATMFDCLQQMAKMDGEGQGQAPGEGKDQLNYHVILIGGCPLFSSLSLSLELEGGLIVVEPTENMHHIIAVFSNKQKVPALAPFVQQAREKYDQNLAAYIRLILRRPLARVVDFFSGLEQLLRTTPPTEVSLHSAYTKSALRRTITDVRAKDLRKAVDALYKRVDKHFGNDIASPSAEHTDVLKTVWKACEDELGRLVGNWKGLVAKCYPDEKGGIEVGRTDVHNFFLNAQAA</sequence>
<keyword evidence="4 5" id="KW-0175">Coiled coil</keyword>
<evidence type="ECO:0000256" key="5">
    <source>
        <dbReference type="SAM" id="Coils"/>
    </source>
</evidence>
<reference evidence="10" key="1">
    <citation type="submission" date="2015-02" db="EMBL/GenBank/DDBJ databases">
        <authorList>
            <person name="Gon?alves P."/>
        </authorList>
    </citation>
    <scope>NUCLEOTIDE SEQUENCE [LARGE SCALE GENOMIC DNA]</scope>
</reference>
<feature type="compositionally biased region" description="Low complexity" evidence="6">
    <location>
        <begin position="29"/>
        <end position="47"/>
    </location>
</feature>
<accession>A0A0D6ERY8</accession>
<dbReference type="Pfam" id="PF20654">
    <property type="entry name" value="Sec3_C-term"/>
    <property type="match status" value="2"/>
</dbReference>
<dbReference type="OrthoDB" id="27109at2759"/>
<feature type="domain" description="Exocyst complex component Sec3 C-terminal" evidence="8">
    <location>
        <begin position="419"/>
        <end position="615"/>
    </location>
</feature>
<dbReference type="GO" id="GO:0006887">
    <property type="term" value="P:exocytosis"/>
    <property type="evidence" value="ECO:0007669"/>
    <property type="project" value="UniProtKB-KW"/>
</dbReference>
<evidence type="ECO:0000256" key="2">
    <source>
        <dbReference type="ARBA" id="ARBA00022448"/>
    </source>
</evidence>
<dbReference type="GO" id="GO:0005886">
    <property type="term" value="C:plasma membrane"/>
    <property type="evidence" value="ECO:0007669"/>
    <property type="project" value="TreeGrafter"/>
</dbReference>
<evidence type="ECO:0000256" key="6">
    <source>
        <dbReference type="SAM" id="MobiDB-lite"/>
    </source>
</evidence>
<evidence type="ECO:0000256" key="4">
    <source>
        <dbReference type="ARBA" id="ARBA00023054"/>
    </source>
</evidence>
<feature type="region of interest" description="Disordered" evidence="6">
    <location>
        <begin position="1"/>
        <end position="54"/>
    </location>
</feature>
<feature type="domain" description="Exocyst complex component Sec3 C-terminal" evidence="8">
    <location>
        <begin position="641"/>
        <end position="789"/>
    </location>
</feature>
<feature type="domain" description="Exocyst complex component Sec3 coiled-coil" evidence="7">
    <location>
        <begin position="103"/>
        <end position="234"/>
    </location>
</feature>
<dbReference type="GO" id="GO:0006893">
    <property type="term" value="P:Golgi to plasma membrane transport"/>
    <property type="evidence" value="ECO:0007669"/>
    <property type="project" value="TreeGrafter"/>
</dbReference>
<feature type="coiled-coil region" evidence="5">
    <location>
        <begin position="338"/>
        <end position="365"/>
    </location>
</feature>
<dbReference type="PROSITE" id="PS00018">
    <property type="entry name" value="EF_HAND_1"/>
    <property type="match status" value="1"/>
</dbReference>
<dbReference type="InterPro" id="IPR048628">
    <property type="entry name" value="Sec3_C"/>
</dbReference>
<name>A0A0D6ERY8_SPOSA</name>
<evidence type="ECO:0000313" key="10">
    <source>
        <dbReference type="Proteomes" id="UP000243876"/>
    </source>
</evidence>
<gene>
    <name evidence="9" type="primary">SPOSA6832_04558</name>
</gene>
<protein>
    <submittedName>
        <fullName evidence="9">SPOSA6832_04558-mRNA-1:cds</fullName>
    </submittedName>
</protein>
<dbReference type="InterPro" id="IPR018247">
    <property type="entry name" value="EF_Hand_1_Ca_BS"/>
</dbReference>
<evidence type="ECO:0000256" key="3">
    <source>
        <dbReference type="ARBA" id="ARBA00022483"/>
    </source>
</evidence>
<keyword evidence="3" id="KW-0268">Exocytosis</keyword>
<dbReference type="Proteomes" id="UP000243876">
    <property type="component" value="Unassembled WGS sequence"/>
</dbReference>
<keyword evidence="2" id="KW-0813">Transport</keyword>
<evidence type="ECO:0000313" key="9">
    <source>
        <dbReference type="EMBL" id="CEQ42699.1"/>
    </source>
</evidence>
<keyword evidence="10" id="KW-1185">Reference proteome</keyword>
<dbReference type="PANTHER" id="PTHR16092:SF14">
    <property type="entry name" value="EXOCYST COMPLEX COMPONENT 1 ISOFORM X1"/>
    <property type="match status" value="1"/>
</dbReference>
<comment type="similarity">
    <text evidence="1">Belongs to the SEC3 family.</text>
</comment>
<evidence type="ECO:0000259" key="8">
    <source>
        <dbReference type="Pfam" id="PF20654"/>
    </source>
</evidence>
<dbReference type="InterPro" id="IPR019160">
    <property type="entry name" value="Sec3_CC"/>
</dbReference>